<dbReference type="KEGG" id="rue:DT065_13365"/>
<feature type="domain" description="NERD" evidence="1">
    <location>
        <begin position="56"/>
        <end position="173"/>
    </location>
</feature>
<evidence type="ECO:0000259" key="1">
    <source>
        <dbReference type="PROSITE" id="PS50965"/>
    </source>
</evidence>
<organism evidence="2 3">
    <name type="scientific">Salicibibacter kimchii</name>
    <dbReference type="NCBI Taxonomy" id="2099786"/>
    <lineage>
        <taxon>Bacteria</taxon>
        <taxon>Bacillati</taxon>
        <taxon>Bacillota</taxon>
        <taxon>Bacilli</taxon>
        <taxon>Bacillales</taxon>
        <taxon>Bacillaceae</taxon>
        <taxon>Salicibibacter</taxon>
    </lineage>
</organism>
<protein>
    <submittedName>
        <fullName evidence="2">NERD domain-containing protein</fullName>
    </submittedName>
</protein>
<keyword evidence="3" id="KW-1185">Reference proteome</keyword>
<dbReference type="Pfam" id="PF08378">
    <property type="entry name" value="NERD"/>
    <property type="match status" value="1"/>
</dbReference>
<dbReference type="EMBL" id="CP031092">
    <property type="protein sequence ID" value="AXF56894.1"/>
    <property type="molecule type" value="Genomic_DNA"/>
</dbReference>
<accession>A0A345C113</accession>
<proteinExistence type="predicted"/>
<dbReference type="InterPro" id="IPR011528">
    <property type="entry name" value="NERD"/>
</dbReference>
<evidence type="ECO:0000313" key="2">
    <source>
        <dbReference type="EMBL" id="AXF56894.1"/>
    </source>
</evidence>
<name>A0A345C113_9BACI</name>
<sequence>MSYYKNRLFFERNENLNTTPRTFPAKIRQLEALESRLPTAHKIFPTIVTEAKRARAGWRGEISMDYYYRQLDLPRQHYFVHQLRLPRNMDFFQMDTLLLTKYFFLILEIKNLAGTLTFDHEHQQLLRTHGDQQEVFADPVLQAEQQAALLKTWLQAHFGSSPPIYAYAVMTNNNSILKNATPHALHHQIIRPPALRPILQDLFVKERCHALEHEVNVYVKALRKAHRPARYCAMEKYELSRVDLKNGVFCPGCSGVMKWRHGKWMCPRCGTLSRDAHHKALHDYALLISPYISTGECQAYLQLPEINTAQRILKKLNLTHSGGTKARKYHLRDDLIKAK</sequence>
<dbReference type="PROSITE" id="PS50965">
    <property type="entry name" value="NERD"/>
    <property type="match status" value="1"/>
</dbReference>
<gene>
    <name evidence="2" type="ORF">DT065_13365</name>
</gene>
<dbReference type="AlphaFoldDB" id="A0A345C113"/>
<evidence type="ECO:0000313" key="3">
    <source>
        <dbReference type="Proteomes" id="UP000252100"/>
    </source>
</evidence>
<reference evidence="2 3" key="1">
    <citation type="journal article" date="2018" name="J. Microbiol.">
        <title>Salicibibacter kimchii gen. nov., sp. nov., a moderately halophilic and alkalitolerant bacterium in the family Bacillaceae, isolated from kimchi.</title>
        <authorList>
            <person name="Jang J.Y."/>
            <person name="Oh Y.J."/>
            <person name="Lim S.K."/>
            <person name="Park H.K."/>
            <person name="Lee C."/>
            <person name="Kim J.Y."/>
            <person name="Lee M.A."/>
            <person name="Choi H.J."/>
        </authorList>
    </citation>
    <scope>NUCLEOTIDE SEQUENCE [LARGE SCALE GENOMIC DNA]</scope>
    <source>
        <strain evidence="2 3">NKC1-1</strain>
    </source>
</reference>
<dbReference type="Proteomes" id="UP000252100">
    <property type="component" value="Chromosome"/>
</dbReference>